<proteinExistence type="predicted"/>
<dbReference type="PANTHER" id="PTHR30319">
    <property type="entry name" value="PHENYLACETIC ACID REGULATOR-RELATED TRANSCRIPTIONAL REPRESSOR"/>
    <property type="match status" value="1"/>
</dbReference>
<evidence type="ECO:0000259" key="1">
    <source>
        <dbReference type="Pfam" id="PF20803"/>
    </source>
</evidence>
<dbReference type="PANTHER" id="PTHR30319:SF1">
    <property type="entry name" value="TRANSCRIPTIONAL REPRESSOR PAAX"/>
    <property type="match status" value="1"/>
</dbReference>
<dbReference type="Pfam" id="PF20803">
    <property type="entry name" value="PaaX_M"/>
    <property type="match status" value="1"/>
</dbReference>
<name>A0A2M7R7P3_9BACT</name>
<feature type="domain" description="Transcriptional repressor PaaX-like central Cas2-like" evidence="1">
    <location>
        <begin position="106"/>
        <end position="167"/>
    </location>
</feature>
<dbReference type="Proteomes" id="UP000230055">
    <property type="component" value="Unassembled WGS sequence"/>
</dbReference>
<dbReference type="Gene3D" id="3.30.70.2650">
    <property type="match status" value="1"/>
</dbReference>
<protein>
    <recommendedName>
        <fullName evidence="1">Transcriptional repressor PaaX-like central Cas2-like domain-containing protein</fullName>
    </recommendedName>
</protein>
<reference evidence="3" key="1">
    <citation type="submission" date="2017-09" db="EMBL/GenBank/DDBJ databases">
        <title>Depth-based differentiation of microbial function through sediment-hosted aquifers and enrichment of novel symbionts in the deep terrestrial subsurface.</title>
        <authorList>
            <person name="Probst A.J."/>
            <person name="Ladd B."/>
            <person name="Jarett J.K."/>
            <person name="Geller-Mcgrath D.E."/>
            <person name="Sieber C.M.K."/>
            <person name="Emerson J.B."/>
            <person name="Anantharaman K."/>
            <person name="Thomas B.C."/>
            <person name="Malmstrom R."/>
            <person name="Stieglmeier M."/>
            <person name="Klingl A."/>
            <person name="Woyke T."/>
            <person name="Ryan C.M."/>
            <person name="Banfield J.F."/>
        </authorList>
    </citation>
    <scope>NUCLEOTIDE SEQUENCE [LARGE SCALE GENOMIC DNA]</scope>
</reference>
<gene>
    <name evidence="2" type="ORF">COY72_01405</name>
</gene>
<organism evidence="2 3">
    <name type="scientific">Candidatus Nealsonbacteria bacterium CG_4_10_14_0_8_um_filter_35_10</name>
    <dbReference type="NCBI Taxonomy" id="1974683"/>
    <lineage>
        <taxon>Bacteria</taxon>
        <taxon>Candidatus Nealsoniibacteriota</taxon>
    </lineage>
</organism>
<dbReference type="AlphaFoldDB" id="A0A2M7R7P3"/>
<sequence>MTKIEMRRVEKESLTNKIFSYLGETLENLLELGVRIFINPQSLMKGFSLYRSPLLSRSEAKKMFQQRISRLKRQGYLRKTENGWELTPKGRIEIIKIILWKKLQNKKWDGKWRVIIFDIPEMSRRDRDFLRRELKWIGFIELQKSVWIFPFDAEKEIMALLKLWKLEFLGDIRFLVVEKITEEKELKKHFNLK</sequence>
<comment type="caution">
    <text evidence="2">The sequence shown here is derived from an EMBL/GenBank/DDBJ whole genome shotgun (WGS) entry which is preliminary data.</text>
</comment>
<evidence type="ECO:0000313" key="3">
    <source>
        <dbReference type="Proteomes" id="UP000230055"/>
    </source>
</evidence>
<dbReference type="EMBL" id="PFLX01000037">
    <property type="protein sequence ID" value="PIY90831.1"/>
    <property type="molecule type" value="Genomic_DNA"/>
</dbReference>
<accession>A0A2M7R7P3</accession>
<evidence type="ECO:0000313" key="2">
    <source>
        <dbReference type="EMBL" id="PIY90831.1"/>
    </source>
</evidence>
<dbReference type="InterPro" id="IPR048846">
    <property type="entry name" value="PaaX-like_central"/>
</dbReference>
<dbReference type="GO" id="GO:0006351">
    <property type="term" value="P:DNA-templated transcription"/>
    <property type="evidence" value="ECO:0007669"/>
    <property type="project" value="TreeGrafter"/>
</dbReference>